<comment type="caution">
    <text evidence="3">The sequence shown here is derived from an EMBL/GenBank/DDBJ whole genome shotgun (WGS) entry which is preliminary data.</text>
</comment>
<evidence type="ECO:0000313" key="4">
    <source>
        <dbReference type="Proteomes" id="UP001386955"/>
    </source>
</evidence>
<dbReference type="EMBL" id="JAYMYS010000008">
    <property type="protein sequence ID" value="KAK7385425.1"/>
    <property type="molecule type" value="Genomic_DNA"/>
</dbReference>
<reference evidence="3 4" key="1">
    <citation type="submission" date="2024-01" db="EMBL/GenBank/DDBJ databases">
        <title>The genomes of 5 underutilized Papilionoideae crops provide insights into root nodulation and disease resistanc.</title>
        <authorList>
            <person name="Jiang F."/>
        </authorList>
    </citation>
    <scope>NUCLEOTIDE SEQUENCE [LARGE SCALE GENOMIC DNA]</scope>
    <source>
        <strain evidence="3">DUOXIRENSHENG_FW03</strain>
        <tissue evidence="3">Leaves</tissue>
    </source>
</reference>
<keyword evidence="4" id="KW-1185">Reference proteome</keyword>
<proteinExistence type="predicted"/>
<gene>
    <name evidence="3" type="ORF">VNO78_31143</name>
</gene>
<accession>A0AAN9X730</accession>
<evidence type="ECO:0000313" key="3">
    <source>
        <dbReference type="EMBL" id="KAK7385425.1"/>
    </source>
</evidence>
<dbReference type="AlphaFoldDB" id="A0AAN9X730"/>
<dbReference type="InterPro" id="IPR057518">
    <property type="entry name" value="GRDP_C"/>
</dbReference>
<organism evidence="3 4">
    <name type="scientific">Psophocarpus tetragonolobus</name>
    <name type="common">Winged bean</name>
    <name type="synonym">Dolichos tetragonolobus</name>
    <dbReference type="NCBI Taxonomy" id="3891"/>
    <lineage>
        <taxon>Eukaryota</taxon>
        <taxon>Viridiplantae</taxon>
        <taxon>Streptophyta</taxon>
        <taxon>Embryophyta</taxon>
        <taxon>Tracheophyta</taxon>
        <taxon>Spermatophyta</taxon>
        <taxon>Magnoliopsida</taxon>
        <taxon>eudicotyledons</taxon>
        <taxon>Gunneridae</taxon>
        <taxon>Pentapetalae</taxon>
        <taxon>rosids</taxon>
        <taxon>fabids</taxon>
        <taxon>Fabales</taxon>
        <taxon>Fabaceae</taxon>
        <taxon>Papilionoideae</taxon>
        <taxon>50 kb inversion clade</taxon>
        <taxon>NPAAA clade</taxon>
        <taxon>indigoferoid/millettioid clade</taxon>
        <taxon>Phaseoleae</taxon>
        <taxon>Psophocarpus</taxon>
    </lineage>
</organism>
<dbReference type="InterPro" id="IPR057458">
    <property type="entry name" value="GRDP_C2"/>
</dbReference>
<dbReference type="SUPFAM" id="SSF48019">
    <property type="entry name" value="post-AAA+ oligomerization domain-like"/>
    <property type="match status" value="1"/>
</dbReference>
<dbReference type="Proteomes" id="UP001386955">
    <property type="component" value="Unassembled WGS sequence"/>
</dbReference>
<dbReference type="GO" id="GO:0003677">
    <property type="term" value="F:DNA binding"/>
    <property type="evidence" value="ECO:0007669"/>
    <property type="project" value="InterPro"/>
</dbReference>
<protein>
    <submittedName>
        <fullName evidence="3">Uncharacterized protein</fullName>
    </submittedName>
</protein>
<dbReference type="PANTHER" id="PTHR34365:SF15">
    <property type="entry name" value="GLYCINE-RICH DOMAIN-CONTAINING PROTEIN 1"/>
    <property type="match status" value="1"/>
</dbReference>
<name>A0AAN9X730_PSOTE</name>
<dbReference type="GO" id="GO:0006260">
    <property type="term" value="P:DNA replication"/>
    <property type="evidence" value="ECO:0007669"/>
    <property type="project" value="InterPro"/>
</dbReference>
<dbReference type="PANTHER" id="PTHR34365">
    <property type="entry name" value="ENOLASE (DUF1399)"/>
    <property type="match status" value="1"/>
</dbReference>
<dbReference type="Pfam" id="PF07173">
    <property type="entry name" value="GRDP-like"/>
    <property type="match status" value="1"/>
</dbReference>
<evidence type="ECO:0000259" key="1">
    <source>
        <dbReference type="Pfam" id="PF25334"/>
    </source>
</evidence>
<sequence length="731" mass="83838">MAVYVPFCEALDDNVVSPYLEVASYFGGNFDLANKEVNNFIAEGYSAPQMLAQCLIDGADEYLQLLDVVSYTMQTFCDVEQAIMETQQEVEWGEAQNLVLSEDLVASAKQQLLFLAEVDRNRCLYDGPVLHKANYRYKYCWLPLLANHAESPVAEDPLVVPLDCEWIWHCHRLNPVQYKNDCVKLYGRILDNLNVVSSTQGTSKEETEKLWKTMYPSEPYELDMNNDSMQDFTENFLEAKENTTNYDLISAVKRQTTFFYQVSRPYWNEDTFLEGAVARYKGFLHLIKRNRERHINRFCVPTYDIDLIWHSHQLHPVSYCNDLVEIIGKVLEHDDTDFDRTKGKKLDVGFSETTTQWEETFGSRYRKAGAMYRGSPPSPLSVDKYKTDAIPNSSAPSNKKNQNLIQLPQKMLVQVMLEVVDVRNLPSGHKGKLVVSFYKKQEDVLFNTKKQLRISSESLEKQVAVFQCESKGDLILELISRPSFNFRGVRPAKVLGKTSINLEDLKNVASKLPLEKWLDLTSVVNWSKPISIRIGLSLTPPVTASYELHFVSVHPLKESYFSFLLPRKFQQIKCWTKVMDEAGDEIISIQTGNLSPEKTKNNINKEVIGKTASGETHLAELKGTMWSMMNSDWMLQVKKTSNEDKCLFELTGTRKVIIFPGRKLEFQTRYNEEGNRFMTAVEFSRTYPYGKAVALMDLTNGFLEIMEEWLVLPAILSAFVISNFPDFSNET</sequence>
<dbReference type="Pfam" id="PF25334">
    <property type="entry name" value="C2_GRDP"/>
    <property type="match status" value="1"/>
</dbReference>
<dbReference type="InterPro" id="IPR009836">
    <property type="entry name" value="GRDP-like"/>
</dbReference>
<feature type="domain" description="GRDP C2" evidence="1">
    <location>
        <begin position="409"/>
        <end position="540"/>
    </location>
</feature>
<dbReference type="InterPro" id="IPR008921">
    <property type="entry name" value="DNA_pol3_clamp-load_cplx_C"/>
</dbReference>
<dbReference type="Pfam" id="PF25335">
    <property type="entry name" value="GRDP_C"/>
    <property type="match status" value="1"/>
</dbReference>
<evidence type="ECO:0000259" key="2">
    <source>
        <dbReference type="Pfam" id="PF25335"/>
    </source>
</evidence>
<feature type="domain" description="GRPD C-terminal" evidence="2">
    <location>
        <begin position="578"/>
        <end position="705"/>
    </location>
</feature>